<keyword evidence="3 4" id="KW-0413">Isomerase</keyword>
<evidence type="ECO:0000313" key="5">
    <source>
        <dbReference type="Proteomes" id="UP000557217"/>
    </source>
</evidence>
<dbReference type="PANTHER" id="PTHR21164:SF0">
    <property type="entry name" value="CHORISMATE MUTASE AROH"/>
    <property type="match status" value="1"/>
</dbReference>
<accession>A0A840PP91</accession>
<keyword evidence="2 3" id="KW-0028">Amino-acid biosynthesis</keyword>
<evidence type="ECO:0000256" key="2">
    <source>
        <dbReference type="PIRSR" id="PIRSR005965-1"/>
    </source>
</evidence>
<keyword evidence="2 3" id="KW-0057">Aromatic amino acid biosynthesis</keyword>
<feature type="binding site" evidence="2">
    <location>
        <position position="6"/>
    </location>
    <ligand>
        <name>prephenate</name>
        <dbReference type="ChEBI" id="CHEBI:29934"/>
    </ligand>
</feature>
<comment type="catalytic activity">
    <reaction evidence="3">
        <text>chorismate = prephenate</text>
        <dbReference type="Rhea" id="RHEA:13897"/>
        <dbReference type="ChEBI" id="CHEBI:29748"/>
        <dbReference type="ChEBI" id="CHEBI:29934"/>
        <dbReference type="EC" id="5.4.99.5"/>
    </reaction>
</comment>
<dbReference type="Gene3D" id="3.30.1330.40">
    <property type="entry name" value="RutC-like"/>
    <property type="match status" value="1"/>
</dbReference>
<dbReference type="SUPFAM" id="SSF55298">
    <property type="entry name" value="YjgF-like"/>
    <property type="match status" value="1"/>
</dbReference>
<gene>
    <name evidence="4" type="ORF">HNR36_000058</name>
</gene>
<dbReference type="CDD" id="cd02185">
    <property type="entry name" value="AroH"/>
    <property type="match status" value="1"/>
</dbReference>
<dbReference type="Proteomes" id="UP000557217">
    <property type="component" value="Unassembled WGS sequence"/>
</dbReference>
<comment type="caution">
    <text evidence="4">The sequence shown here is derived from an EMBL/GenBank/DDBJ whole genome shotgun (WGS) entry which is preliminary data.</text>
</comment>
<organism evidence="4 5">
    <name type="scientific">Ureibacillus thermosphaericus</name>
    <dbReference type="NCBI Taxonomy" id="51173"/>
    <lineage>
        <taxon>Bacteria</taxon>
        <taxon>Bacillati</taxon>
        <taxon>Bacillota</taxon>
        <taxon>Bacilli</taxon>
        <taxon>Bacillales</taxon>
        <taxon>Caryophanaceae</taxon>
        <taxon>Ureibacillus</taxon>
    </lineage>
</organism>
<evidence type="ECO:0000256" key="3">
    <source>
        <dbReference type="PROSITE-ProRule" id="PRU00514"/>
    </source>
</evidence>
<dbReference type="EMBL" id="JACHGZ010000001">
    <property type="protein sequence ID" value="MBB5147677.1"/>
    <property type="molecule type" value="Genomic_DNA"/>
</dbReference>
<dbReference type="NCBIfam" id="TIGR01796">
    <property type="entry name" value="CM_mono_aroH"/>
    <property type="match status" value="1"/>
</dbReference>
<sequence length="123" mass="13738">MIRGIRGAITIESNTPDAIYSETERLVLEMARVNNIVPEDIASVIVTTTPDINAAFPAKAVRSIDGWKYVPTMCTHEMDVPGSLPLCIRVLMHVNTSVPQKEIRHVYLNDAVKLRPDLVNENR</sequence>
<evidence type="ECO:0000313" key="4">
    <source>
        <dbReference type="EMBL" id="MBB5147677.1"/>
    </source>
</evidence>
<proteinExistence type="predicted"/>
<dbReference type="RefSeq" id="WP_016836963.1">
    <property type="nucleotide sequence ID" value="NZ_JAAXPW010000001.1"/>
</dbReference>
<dbReference type="EC" id="5.4.99.5" evidence="1 3"/>
<dbReference type="Pfam" id="PF07736">
    <property type="entry name" value="CM_1"/>
    <property type="match status" value="1"/>
</dbReference>
<dbReference type="UniPathway" id="UPA00120">
    <property type="reaction ID" value="UER00203"/>
</dbReference>
<keyword evidence="5" id="KW-1185">Reference proteome</keyword>
<dbReference type="PROSITE" id="PS51167">
    <property type="entry name" value="CHORISMATE_MUT_1"/>
    <property type="match status" value="1"/>
</dbReference>
<dbReference type="AlphaFoldDB" id="A0A840PP91"/>
<dbReference type="PIRSF" id="PIRSF005965">
    <property type="entry name" value="Chor_mut_AroH"/>
    <property type="match status" value="1"/>
</dbReference>
<evidence type="ECO:0000256" key="1">
    <source>
        <dbReference type="NCBIfam" id="TIGR01796"/>
    </source>
</evidence>
<protein>
    <recommendedName>
        <fullName evidence="1 3">chorismate mutase</fullName>
        <ecNumber evidence="1 3">5.4.99.5</ecNumber>
    </recommendedName>
</protein>
<dbReference type="GO" id="GO:0004106">
    <property type="term" value="F:chorismate mutase activity"/>
    <property type="evidence" value="ECO:0007669"/>
    <property type="project" value="UniProtKB-UniRule"/>
</dbReference>
<dbReference type="GO" id="GO:0046417">
    <property type="term" value="P:chorismate metabolic process"/>
    <property type="evidence" value="ECO:0007669"/>
    <property type="project" value="TreeGrafter"/>
</dbReference>
<name>A0A840PP91_URETH</name>
<feature type="binding site" evidence="2">
    <location>
        <position position="107"/>
    </location>
    <ligand>
        <name>prephenate</name>
        <dbReference type="ChEBI" id="CHEBI:29934"/>
    </ligand>
</feature>
<dbReference type="PANTHER" id="PTHR21164">
    <property type="entry name" value="CHORISMATE MUTASE"/>
    <property type="match status" value="1"/>
</dbReference>
<dbReference type="GO" id="GO:0009073">
    <property type="term" value="P:aromatic amino acid family biosynthetic process"/>
    <property type="evidence" value="ECO:0007669"/>
    <property type="project" value="UniProtKB-UniRule"/>
</dbReference>
<dbReference type="GO" id="GO:0008652">
    <property type="term" value="P:amino acid biosynthetic process"/>
    <property type="evidence" value="ECO:0007669"/>
    <property type="project" value="UniProtKB-UniRule"/>
</dbReference>
<reference evidence="4 5" key="1">
    <citation type="submission" date="2020-08" db="EMBL/GenBank/DDBJ databases">
        <title>Genomic Encyclopedia of Type Strains, Phase IV (KMG-IV): sequencing the most valuable type-strain genomes for metagenomic binning, comparative biology and taxonomic classification.</title>
        <authorList>
            <person name="Goeker M."/>
        </authorList>
    </citation>
    <scope>NUCLEOTIDE SEQUENCE [LARGE SCALE GENOMIC DNA]</scope>
    <source>
        <strain evidence="4 5">DSM 10633</strain>
    </source>
</reference>
<dbReference type="InterPro" id="IPR008243">
    <property type="entry name" value="Chorismate_mutase_AroH"/>
</dbReference>
<dbReference type="InterPro" id="IPR035959">
    <property type="entry name" value="RutC-like_sf"/>
</dbReference>
<feature type="binding site" evidence="2">
    <location>
        <position position="89"/>
    </location>
    <ligand>
        <name>prephenate</name>
        <dbReference type="ChEBI" id="CHEBI:29934"/>
    </ligand>
</feature>